<gene>
    <name evidence="1" type="ORF">HPB48_012008</name>
</gene>
<protein>
    <submittedName>
        <fullName evidence="1">Uncharacterized protein</fullName>
    </submittedName>
</protein>
<keyword evidence="2" id="KW-1185">Reference proteome</keyword>
<dbReference type="Proteomes" id="UP000821853">
    <property type="component" value="Chromosome 3"/>
</dbReference>
<dbReference type="AlphaFoldDB" id="A0A9J6G8C9"/>
<proteinExistence type="predicted"/>
<organism evidence="1 2">
    <name type="scientific">Haemaphysalis longicornis</name>
    <name type="common">Bush tick</name>
    <dbReference type="NCBI Taxonomy" id="44386"/>
    <lineage>
        <taxon>Eukaryota</taxon>
        <taxon>Metazoa</taxon>
        <taxon>Ecdysozoa</taxon>
        <taxon>Arthropoda</taxon>
        <taxon>Chelicerata</taxon>
        <taxon>Arachnida</taxon>
        <taxon>Acari</taxon>
        <taxon>Parasitiformes</taxon>
        <taxon>Ixodida</taxon>
        <taxon>Ixodoidea</taxon>
        <taxon>Ixodidae</taxon>
        <taxon>Haemaphysalinae</taxon>
        <taxon>Haemaphysalis</taxon>
    </lineage>
</organism>
<accession>A0A9J6G8C9</accession>
<dbReference type="EMBL" id="JABSTR010000005">
    <property type="protein sequence ID" value="KAH9371690.1"/>
    <property type="molecule type" value="Genomic_DNA"/>
</dbReference>
<name>A0A9J6G8C9_HAELO</name>
<sequence>MITFILGGDKTTQATTTRSIIVMSCGPITKHYDTYFEMPIVGSTLSGPLAKHVANIANRMKNEGLLCMAVQEDKVSVEFARIRFKVFDRKSFDKYAIPIGMTHVISRVVKTYLDNWHMQRTKRLYRNASLDFVCTGDLIVKRDYEDDRMPLLPHNVYLTLSPVNRNAFVAFYEGLVSTIQDIAFNVILVRNAEADKVNLNIMPVNGNLEGTGWMLDVEARPNPTVLLGMMSSASEKLDKDIVYNFIELANYTEIVNGDTTYYKSQCSNYVIQVGERMLGMINRILSPLAERELDFGSIMTSVFRRLDRNIVGSVTPQYSESLRRGSPSKPVRTVRRLRCTQTLKLDGKKINVFFVFFEQV</sequence>
<reference evidence="1 2" key="1">
    <citation type="journal article" date="2020" name="Cell">
        <title>Large-Scale Comparative Analyses of Tick Genomes Elucidate Their Genetic Diversity and Vector Capacities.</title>
        <authorList>
            <consortium name="Tick Genome and Microbiome Consortium (TIGMIC)"/>
            <person name="Jia N."/>
            <person name="Wang J."/>
            <person name="Shi W."/>
            <person name="Du L."/>
            <person name="Sun Y."/>
            <person name="Zhan W."/>
            <person name="Jiang J.F."/>
            <person name="Wang Q."/>
            <person name="Zhang B."/>
            <person name="Ji P."/>
            <person name="Bell-Sakyi L."/>
            <person name="Cui X.M."/>
            <person name="Yuan T.T."/>
            <person name="Jiang B.G."/>
            <person name="Yang W.F."/>
            <person name="Lam T.T."/>
            <person name="Chang Q.C."/>
            <person name="Ding S.J."/>
            <person name="Wang X.J."/>
            <person name="Zhu J.G."/>
            <person name="Ruan X.D."/>
            <person name="Zhao L."/>
            <person name="Wei J.T."/>
            <person name="Ye R.Z."/>
            <person name="Que T.C."/>
            <person name="Du C.H."/>
            <person name="Zhou Y.H."/>
            <person name="Cheng J.X."/>
            <person name="Dai P.F."/>
            <person name="Guo W.B."/>
            <person name="Han X.H."/>
            <person name="Huang E.J."/>
            <person name="Li L.F."/>
            <person name="Wei W."/>
            <person name="Gao Y.C."/>
            <person name="Liu J.Z."/>
            <person name="Shao H.Z."/>
            <person name="Wang X."/>
            <person name="Wang C.C."/>
            <person name="Yang T.C."/>
            <person name="Huo Q.B."/>
            <person name="Li W."/>
            <person name="Chen H.Y."/>
            <person name="Chen S.E."/>
            <person name="Zhou L.G."/>
            <person name="Ni X.B."/>
            <person name="Tian J.H."/>
            <person name="Sheng Y."/>
            <person name="Liu T."/>
            <person name="Pan Y.S."/>
            <person name="Xia L.Y."/>
            <person name="Li J."/>
            <person name="Zhao F."/>
            <person name="Cao W.C."/>
        </authorList>
    </citation>
    <scope>NUCLEOTIDE SEQUENCE [LARGE SCALE GENOMIC DNA]</scope>
    <source>
        <strain evidence="1">HaeL-2018</strain>
    </source>
</reference>
<evidence type="ECO:0000313" key="2">
    <source>
        <dbReference type="Proteomes" id="UP000821853"/>
    </source>
</evidence>
<dbReference type="VEuPathDB" id="VectorBase:HLOH_044215"/>
<comment type="caution">
    <text evidence="1">The sequence shown here is derived from an EMBL/GenBank/DDBJ whole genome shotgun (WGS) entry which is preliminary data.</text>
</comment>
<evidence type="ECO:0000313" key="1">
    <source>
        <dbReference type="EMBL" id="KAH9371690.1"/>
    </source>
</evidence>